<dbReference type="PROSITE" id="PS51257">
    <property type="entry name" value="PROKAR_LIPOPROTEIN"/>
    <property type="match status" value="1"/>
</dbReference>
<evidence type="ECO:0000313" key="3">
    <source>
        <dbReference type="Proteomes" id="UP000282423"/>
    </source>
</evidence>
<dbReference type="RefSeq" id="WP_121126646.1">
    <property type="nucleotide sequence ID" value="NZ_RBWS01000022.1"/>
</dbReference>
<keyword evidence="1" id="KW-0732">Signal</keyword>
<organism evidence="2 3">
    <name type="scientific">Sphingobacterium puteale</name>
    <dbReference type="NCBI Taxonomy" id="2420510"/>
    <lineage>
        <taxon>Bacteria</taxon>
        <taxon>Pseudomonadati</taxon>
        <taxon>Bacteroidota</taxon>
        <taxon>Sphingobacteriia</taxon>
        <taxon>Sphingobacteriales</taxon>
        <taxon>Sphingobacteriaceae</taxon>
        <taxon>Sphingobacterium</taxon>
    </lineage>
</organism>
<evidence type="ECO:0000313" key="2">
    <source>
        <dbReference type="EMBL" id="RKO69212.1"/>
    </source>
</evidence>
<reference evidence="2 3" key="1">
    <citation type="submission" date="2018-10" db="EMBL/GenBank/DDBJ databases">
        <title>Sphingobacterium sp. M05W1-28.</title>
        <authorList>
            <person name="Cai H."/>
        </authorList>
    </citation>
    <scope>NUCLEOTIDE SEQUENCE [LARGE SCALE GENOMIC DNA]</scope>
    <source>
        <strain evidence="2 3">M05W1-28</strain>
    </source>
</reference>
<keyword evidence="3" id="KW-1185">Reference proteome</keyword>
<dbReference type="OrthoDB" id="1453076at2"/>
<feature type="chain" id="PRO_5019359573" evidence="1">
    <location>
        <begin position="19"/>
        <end position="235"/>
    </location>
</feature>
<evidence type="ECO:0000256" key="1">
    <source>
        <dbReference type="SAM" id="SignalP"/>
    </source>
</evidence>
<proteinExistence type="predicted"/>
<protein>
    <submittedName>
        <fullName evidence="2">Uncharacterized protein</fullName>
    </submittedName>
</protein>
<sequence length="235" mass="25778">MKRSAILLAIICHIVMVACNGTVKTKNVVTSQDSCTTDSMARDNFLKTNASLLKPISQSKGALSVTLQVGDFKTYNSTLLSKEIADKAMVLATQILNSKEFQDEVNSLDFAYKNHCTSCGGKRESRKERIAGKTVVDSLYRNAEVSLDLTIQAGRCGGALGATCPNTKHISSNYKSIACDMRNLPIELAYAVHICHEFAHTVGYCHTDHKDDVAEKIGWIAYYIAVKMNTERSNS</sequence>
<dbReference type="Proteomes" id="UP000282423">
    <property type="component" value="Unassembled WGS sequence"/>
</dbReference>
<dbReference type="EMBL" id="RBWS01000022">
    <property type="protein sequence ID" value="RKO69212.1"/>
    <property type="molecule type" value="Genomic_DNA"/>
</dbReference>
<name>A0A420VSB1_9SPHI</name>
<feature type="signal peptide" evidence="1">
    <location>
        <begin position="1"/>
        <end position="18"/>
    </location>
</feature>
<comment type="caution">
    <text evidence="2">The sequence shown here is derived from an EMBL/GenBank/DDBJ whole genome shotgun (WGS) entry which is preliminary data.</text>
</comment>
<accession>A0A420VSB1</accession>
<dbReference type="AlphaFoldDB" id="A0A420VSB1"/>
<gene>
    <name evidence="2" type="ORF">D7322_23565</name>
</gene>